<name>A0A6G8Q0D1_9ACTN</name>
<feature type="domain" description="AB hydrolase-1" evidence="1">
    <location>
        <begin position="1"/>
        <end position="77"/>
    </location>
</feature>
<evidence type="ECO:0000259" key="1">
    <source>
        <dbReference type="Pfam" id="PF00561"/>
    </source>
</evidence>
<dbReference type="InterPro" id="IPR000073">
    <property type="entry name" value="AB_hydrolase_1"/>
</dbReference>
<keyword evidence="2" id="KW-0378">Hydrolase</keyword>
<sequence>MEAVGLERAHLVGHSMGGYIAAVLAARRPEIMRRLVLVAPAGVPTGRSMHGHLLPLLRAGRYMTPGFLPVLARDALRTGPVTLLGAAREILAEDVRGHLRGIRAPTLLVWGVGIP</sequence>
<protein>
    <submittedName>
        <fullName evidence="2">Alpha/beta fold hydrolase</fullName>
    </submittedName>
</protein>
<dbReference type="RefSeq" id="WP_166397597.1">
    <property type="nucleotide sequence ID" value="NZ_CP045121.1"/>
</dbReference>
<dbReference type="InterPro" id="IPR029058">
    <property type="entry name" value="AB_hydrolase_fold"/>
</dbReference>
<dbReference type="EMBL" id="CP045121">
    <property type="protein sequence ID" value="QIN79922.1"/>
    <property type="molecule type" value="Genomic_DNA"/>
</dbReference>
<dbReference type="Gene3D" id="3.40.50.1820">
    <property type="entry name" value="alpha/beta hydrolase"/>
    <property type="match status" value="1"/>
</dbReference>
<dbReference type="Proteomes" id="UP000502706">
    <property type="component" value="Chromosome"/>
</dbReference>
<evidence type="ECO:0000313" key="2">
    <source>
        <dbReference type="EMBL" id="QIN79922.1"/>
    </source>
</evidence>
<evidence type="ECO:0000313" key="3">
    <source>
        <dbReference type="Proteomes" id="UP000502706"/>
    </source>
</evidence>
<proteinExistence type="predicted"/>
<reference evidence="2 3" key="1">
    <citation type="submission" date="2019-10" db="EMBL/GenBank/DDBJ databases">
        <title>Rubrobacter sp nov SCSIO 52915 isolated from a deep-sea sediment in the South China Sea.</title>
        <authorList>
            <person name="Chen R.W."/>
        </authorList>
    </citation>
    <scope>NUCLEOTIDE SEQUENCE [LARGE SCALE GENOMIC DNA]</scope>
    <source>
        <strain evidence="2 3">SCSIO 52915</strain>
    </source>
</reference>
<dbReference type="SUPFAM" id="SSF53474">
    <property type="entry name" value="alpha/beta-Hydrolases"/>
    <property type="match status" value="1"/>
</dbReference>
<keyword evidence="3" id="KW-1185">Reference proteome</keyword>
<dbReference type="AlphaFoldDB" id="A0A6G8Q0D1"/>
<gene>
    <name evidence="2" type="ORF">GBA65_16890</name>
</gene>
<dbReference type="KEGG" id="rmar:GBA65_16890"/>
<accession>A0A6G8Q0D1</accession>
<dbReference type="Pfam" id="PF00561">
    <property type="entry name" value="Abhydrolase_1"/>
    <property type="match status" value="1"/>
</dbReference>
<organism evidence="2 3">
    <name type="scientific">Rubrobacter marinus</name>
    <dbReference type="NCBI Taxonomy" id="2653852"/>
    <lineage>
        <taxon>Bacteria</taxon>
        <taxon>Bacillati</taxon>
        <taxon>Actinomycetota</taxon>
        <taxon>Rubrobacteria</taxon>
        <taxon>Rubrobacterales</taxon>
        <taxon>Rubrobacteraceae</taxon>
        <taxon>Rubrobacter</taxon>
    </lineage>
</organism>
<dbReference type="GO" id="GO:0016787">
    <property type="term" value="F:hydrolase activity"/>
    <property type="evidence" value="ECO:0007669"/>
    <property type="project" value="UniProtKB-KW"/>
</dbReference>